<dbReference type="Pfam" id="PF05636">
    <property type="entry name" value="HIGH_NTase1"/>
    <property type="match status" value="1"/>
</dbReference>
<feature type="binding site" evidence="3">
    <location>
        <begin position="7"/>
        <end position="20"/>
    </location>
    <ligand>
        <name>ATP</name>
        <dbReference type="ChEBI" id="CHEBI:30616"/>
    </ligand>
</feature>
<dbReference type="HAMAP" id="MF_01539">
    <property type="entry name" value="TmcAL"/>
    <property type="match status" value="1"/>
</dbReference>
<dbReference type="PANTHER" id="PTHR37825:SF1">
    <property type="entry name" value="TRNA(MET) CYTIDINE ACETATE LIGASE"/>
    <property type="match status" value="1"/>
</dbReference>
<dbReference type="EMBL" id="JBHSFU010000003">
    <property type="protein sequence ID" value="MFC4557001.1"/>
    <property type="molecule type" value="Genomic_DNA"/>
</dbReference>
<organism evidence="4 5">
    <name type="scientific">Virgibacillus kekensis</name>
    <dbReference type="NCBI Taxonomy" id="202261"/>
    <lineage>
        <taxon>Bacteria</taxon>
        <taxon>Bacillati</taxon>
        <taxon>Bacillota</taxon>
        <taxon>Bacilli</taxon>
        <taxon>Bacillales</taxon>
        <taxon>Bacillaceae</taxon>
        <taxon>Virgibacillus</taxon>
    </lineage>
</organism>
<dbReference type="NCBIfam" id="NF010191">
    <property type="entry name" value="PRK13670.1"/>
    <property type="match status" value="1"/>
</dbReference>
<keyword evidence="3" id="KW-0067">ATP-binding</keyword>
<keyword evidence="3" id="KW-0963">Cytoplasm</keyword>
<dbReference type="PANTHER" id="PTHR37825">
    <property type="entry name" value="TRNA(MET) CYTIDINE ACETATE LIGASE"/>
    <property type="match status" value="1"/>
</dbReference>
<keyword evidence="3" id="KW-0547">Nucleotide-binding</keyword>
<keyword evidence="3" id="KW-0820">tRNA-binding</keyword>
<comment type="caution">
    <text evidence="3">Lacks conserved residue(s) required for the propagation of feature annotation.</text>
</comment>
<comment type="caution">
    <text evidence="4">The sequence shown here is derived from an EMBL/GenBank/DDBJ whole genome shotgun (WGS) entry which is preliminary data.</text>
</comment>
<accession>A0ABV9DF42</accession>
<dbReference type="RefSeq" id="WP_390292940.1">
    <property type="nucleotide sequence ID" value="NZ_JBHSFU010000003.1"/>
</dbReference>
<keyword evidence="3" id="KW-0694">RNA-binding</keyword>
<keyword evidence="2 3" id="KW-0819">tRNA processing</keyword>
<dbReference type="Proteomes" id="UP001595989">
    <property type="component" value="Unassembled WGS sequence"/>
</dbReference>
<protein>
    <recommendedName>
        <fullName evidence="3">tRNA(Met) cytidine acetate ligase</fullName>
        <ecNumber evidence="3">6.3.4.-</ecNumber>
    </recommendedName>
</protein>
<dbReference type="InterPro" id="IPR008513">
    <property type="entry name" value="tRNA(Met)_cyd_acetate_ligase"/>
</dbReference>
<comment type="similarity">
    <text evidence="3">Belongs to the TmcAL family.</text>
</comment>
<comment type="subcellular location">
    <subcellularLocation>
        <location evidence="3">Cytoplasm</location>
    </subcellularLocation>
</comment>
<gene>
    <name evidence="3" type="primary">tmcAL</name>
    <name evidence="4" type="ORF">ACFO3D_02105</name>
</gene>
<dbReference type="Gene3D" id="3.40.50.620">
    <property type="entry name" value="HUPs"/>
    <property type="match status" value="1"/>
</dbReference>
<evidence type="ECO:0000313" key="5">
    <source>
        <dbReference type="Proteomes" id="UP001595989"/>
    </source>
</evidence>
<evidence type="ECO:0000256" key="3">
    <source>
        <dbReference type="HAMAP-Rule" id="MF_01539"/>
    </source>
</evidence>
<reference evidence="5" key="1">
    <citation type="journal article" date="2019" name="Int. J. Syst. Evol. Microbiol.">
        <title>The Global Catalogue of Microorganisms (GCM) 10K type strain sequencing project: providing services to taxonomists for standard genome sequencing and annotation.</title>
        <authorList>
            <consortium name="The Broad Institute Genomics Platform"/>
            <consortium name="The Broad Institute Genome Sequencing Center for Infectious Disease"/>
            <person name="Wu L."/>
            <person name="Ma J."/>
        </authorList>
    </citation>
    <scope>NUCLEOTIDE SEQUENCE [LARGE SCALE GENOMIC DNA]</scope>
    <source>
        <strain evidence="5">CGMCC 4.7426</strain>
    </source>
</reference>
<feature type="binding site" evidence="3">
    <location>
        <position position="101"/>
    </location>
    <ligand>
        <name>ATP</name>
        <dbReference type="ChEBI" id="CHEBI:30616"/>
    </ligand>
</feature>
<feature type="binding site" evidence="3">
    <location>
        <position position="187"/>
    </location>
    <ligand>
        <name>ATP</name>
        <dbReference type="ChEBI" id="CHEBI:30616"/>
    </ligand>
</feature>
<evidence type="ECO:0000256" key="2">
    <source>
        <dbReference type="ARBA" id="ARBA00022694"/>
    </source>
</evidence>
<proteinExistence type="inferred from homology"/>
<keyword evidence="1 3" id="KW-0436">Ligase</keyword>
<comment type="catalytic activity">
    <reaction evidence="3">
        <text>cytidine(34) in elongator tRNA(Met) + acetate + ATP = N(4)-acetylcytidine(34) in elongator tRNA(Met) + AMP + diphosphate</text>
        <dbReference type="Rhea" id="RHEA:58144"/>
        <dbReference type="Rhea" id="RHEA-COMP:10693"/>
        <dbReference type="Rhea" id="RHEA-COMP:10694"/>
        <dbReference type="ChEBI" id="CHEBI:30089"/>
        <dbReference type="ChEBI" id="CHEBI:30616"/>
        <dbReference type="ChEBI" id="CHEBI:33019"/>
        <dbReference type="ChEBI" id="CHEBI:74900"/>
        <dbReference type="ChEBI" id="CHEBI:82748"/>
        <dbReference type="ChEBI" id="CHEBI:456215"/>
    </reaction>
</comment>
<evidence type="ECO:0000256" key="1">
    <source>
        <dbReference type="ARBA" id="ARBA00022598"/>
    </source>
</evidence>
<feature type="binding site" evidence="3">
    <location>
        <position position="162"/>
    </location>
    <ligand>
        <name>ATP</name>
        <dbReference type="ChEBI" id="CHEBI:30616"/>
    </ligand>
</feature>
<comment type="function">
    <text evidence="3">Catalyzes the formation of N(4)-acetylcytidine (ac(4)C) at the wobble position of elongator tRNA(Met), using acetate and ATP as substrates. First activates an acetate ion to form acetyladenylate (Ac-AMP) and then transfers the acetyl group to tRNA to form ac(4)C34.</text>
</comment>
<dbReference type="InterPro" id="IPR014729">
    <property type="entry name" value="Rossmann-like_a/b/a_fold"/>
</dbReference>
<name>A0ABV9DF42_9BACI</name>
<keyword evidence="5" id="KW-1185">Reference proteome</keyword>
<evidence type="ECO:0000313" key="4">
    <source>
        <dbReference type="EMBL" id="MFC4557001.1"/>
    </source>
</evidence>
<sequence>MDACGLIVEYNPFHNGHVYHLQQAKKVSGADCMIAVMSGSFLQRGEPAIIDKFHRTKAALATGIDIVVELPYPYAVQSSDMFAKGSVLTLNRIGVSSICFGSESGEISHFTRSCQTFRDKEIIYKETLHNNLDEGISFPEASKDAYQKIGLTSADMDLSKPNNILGFSYVKTILDYKLPINPLTIKRTKSGYHDQDITGSIASATSIRKKLFAAGTLTDEIKSALPEETIHQLNTYRTSASTWHTWEYYFDLLQYRVLTMPADVLASIHGVDEGLEHRIRKTAREATTFQEWMEKLKTKRYTWTRLQRTFVHILTNTTKNDVMYAKDISHVPYVRLLGMTKIGQAYLNKQKKQMDVPLISGLNRSMDSMLHLEERASNAYYSILPPKKRNLFHRQELQPPIIIEK</sequence>
<dbReference type="EC" id="6.3.4.-" evidence="3"/>
<dbReference type="SUPFAM" id="SSF52374">
    <property type="entry name" value="Nucleotidylyl transferase"/>
    <property type="match status" value="1"/>
</dbReference>